<protein>
    <recommendedName>
        <fullName evidence="3">Tyrosine specific protein phosphatases domain-containing protein</fullName>
    </recommendedName>
</protein>
<dbReference type="InterPro" id="IPR026893">
    <property type="entry name" value="Tyr/Ser_Pase_IphP-type"/>
</dbReference>
<dbReference type="Gene3D" id="3.90.190.10">
    <property type="entry name" value="Protein tyrosine phosphatase superfamily"/>
    <property type="match status" value="1"/>
</dbReference>
<keyword evidence="2" id="KW-1185">Reference proteome</keyword>
<sequence length="144" mass="15673">MLNPRSSWLMGAGTAGKDRTGLIAAMILALTGASKEEIARDYALTRVGIEPSREFLLTALLEQMGKEFNPEVMADPGMQALAGTNGLNILAVLDWMVEEWGAVGKGLEDGNGERLYPGVEGYMAKELGFKGEDVERIRRNLLMK</sequence>
<evidence type="ECO:0000313" key="1">
    <source>
        <dbReference type="EMBL" id="KAF4624021.1"/>
    </source>
</evidence>
<evidence type="ECO:0008006" key="3">
    <source>
        <dbReference type="Google" id="ProtNLM"/>
    </source>
</evidence>
<proteinExistence type="predicted"/>
<accession>A0A8H4R8D2</accession>
<dbReference type="InterPro" id="IPR029021">
    <property type="entry name" value="Prot-tyrosine_phosphatase-like"/>
</dbReference>
<dbReference type="SUPFAM" id="SSF52799">
    <property type="entry name" value="(Phosphotyrosine protein) phosphatases II"/>
    <property type="match status" value="1"/>
</dbReference>
<gene>
    <name evidence="1" type="ORF">G7Y89_g14151</name>
</gene>
<dbReference type="GO" id="GO:0004721">
    <property type="term" value="F:phosphoprotein phosphatase activity"/>
    <property type="evidence" value="ECO:0007669"/>
    <property type="project" value="InterPro"/>
</dbReference>
<dbReference type="EMBL" id="JAAMPI010001797">
    <property type="protein sequence ID" value="KAF4624021.1"/>
    <property type="molecule type" value="Genomic_DNA"/>
</dbReference>
<dbReference type="OrthoDB" id="449382at2759"/>
<evidence type="ECO:0000313" key="2">
    <source>
        <dbReference type="Proteomes" id="UP000566819"/>
    </source>
</evidence>
<dbReference type="AlphaFoldDB" id="A0A8H4R8D2"/>
<name>A0A8H4R8D2_9HELO</name>
<dbReference type="Proteomes" id="UP000566819">
    <property type="component" value="Unassembled WGS sequence"/>
</dbReference>
<organism evidence="1 2">
    <name type="scientific">Cudoniella acicularis</name>
    <dbReference type="NCBI Taxonomy" id="354080"/>
    <lineage>
        <taxon>Eukaryota</taxon>
        <taxon>Fungi</taxon>
        <taxon>Dikarya</taxon>
        <taxon>Ascomycota</taxon>
        <taxon>Pezizomycotina</taxon>
        <taxon>Leotiomycetes</taxon>
        <taxon>Helotiales</taxon>
        <taxon>Tricladiaceae</taxon>
        <taxon>Cudoniella</taxon>
    </lineage>
</organism>
<reference evidence="1 2" key="1">
    <citation type="submission" date="2020-03" db="EMBL/GenBank/DDBJ databases">
        <title>Draft Genome Sequence of Cudoniella acicularis.</title>
        <authorList>
            <person name="Buettner E."/>
            <person name="Kellner H."/>
        </authorList>
    </citation>
    <scope>NUCLEOTIDE SEQUENCE [LARGE SCALE GENOMIC DNA]</scope>
    <source>
        <strain evidence="1 2">DSM 108380</strain>
    </source>
</reference>
<comment type="caution">
    <text evidence="1">The sequence shown here is derived from an EMBL/GenBank/DDBJ whole genome shotgun (WGS) entry which is preliminary data.</text>
</comment>
<dbReference type="Pfam" id="PF13350">
    <property type="entry name" value="Y_phosphatase3"/>
    <property type="match status" value="1"/>
</dbReference>